<sequence>MKNYFISALLLSVAGNVMADEVISGPLIVMESTCIGADCQEGEVMGFETLRVKSESPQILFDDTSNSVSFPKNDWQIGVSDEVAGDQASFFIEDATSQRRVFEISPEGDVALGSMSVVVEGAVSVGSSDASRRVAYVADAEADTDAVNLRTAQSIVSGLDVAPEKAQLDAAISALNDRLTALSDRVTELEK</sequence>
<dbReference type="SUPFAM" id="SSF101967">
    <property type="entry name" value="Adhesin YadA, collagen-binding domain"/>
    <property type="match status" value="1"/>
</dbReference>
<reference evidence="3" key="1">
    <citation type="submission" date="2017-01" db="EMBL/GenBank/DDBJ databases">
        <authorList>
            <person name="Varghese N."/>
            <person name="Submissions S."/>
        </authorList>
    </citation>
    <scope>NUCLEOTIDE SEQUENCE [LARGE SCALE GENOMIC DNA]</scope>
    <source>
        <strain evidence="3">DSM 24913</strain>
    </source>
</reference>
<dbReference type="EMBL" id="FTOH01000002">
    <property type="protein sequence ID" value="SIS55969.1"/>
    <property type="molecule type" value="Genomic_DNA"/>
</dbReference>
<evidence type="ECO:0000256" key="1">
    <source>
        <dbReference type="SAM" id="SignalP"/>
    </source>
</evidence>
<dbReference type="STRING" id="484498.SAMN05421686_102308"/>
<dbReference type="AlphaFoldDB" id="A0A1N7K325"/>
<organism evidence="2 3">
    <name type="scientific">Thalassolituus maritimus</name>
    <dbReference type="NCBI Taxonomy" id="484498"/>
    <lineage>
        <taxon>Bacteria</taxon>
        <taxon>Pseudomonadati</taxon>
        <taxon>Pseudomonadota</taxon>
        <taxon>Gammaproteobacteria</taxon>
        <taxon>Oceanospirillales</taxon>
        <taxon>Oceanospirillaceae</taxon>
        <taxon>Thalassolituus</taxon>
    </lineage>
</organism>
<feature type="signal peptide" evidence="1">
    <location>
        <begin position="1"/>
        <end position="19"/>
    </location>
</feature>
<gene>
    <name evidence="2" type="ORF">SAMN05421686_102308</name>
</gene>
<keyword evidence="1" id="KW-0732">Signal</keyword>
<name>A0A1N7K325_9GAMM</name>
<dbReference type="Gene3D" id="2.150.10.10">
    <property type="entry name" value="Serralysin-like metalloprotease, C-terminal"/>
    <property type="match status" value="1"/>
</dbReference>
<evidence type="ECO:0000313" key="2">
    <source>
        <dbReference type="EMBL" id="SIS55969.1"/>
    </source>
</evidence>
<protein>
    <submittedName>
        <fullName evidence="2">Uncharacterized protein</fullName>
    </submittedName>
</protein>
<keyword evidence="3" id="KW-1185">Reference proteome</keyword>
<feature type="chain" id="PRO_5011958534" evidence="1">
    <location>
        <begin position="20"/>
        <end position="191"/>
    </location>
</feature>
<dbReference type="RefSeq" id="WP_076514437.1">
    <property type="nucleotide sequence ID" value="NZ_FTOH01000002.1"/>
</dbReference>
<accession>A0A1N7K325</accession>
<dbReference type="InterPro" id="IPR011049">
    <property type="entry name" value="Serralysin-like_metalloprot_C"/>
</dbReference>
<proteinExistence type="predicted"/>
<dbReference type="Proteomes" id="UP000185639">
    <property type="component" value="Unassembled WGS sequence"/>
</dbReference>
<dbReference type="OrthoDB" id="4463518at2"/>
<evidence type="ECO:0000313" key="3">
    <source>
        <dbReference type="Proteomes" id="UP000185639"/>
    </source>
</evidence>